<evidence type="ECO:0000313" key="1">
    <source>
        <dbReference type="EMBL" id="GBN26925.1"/>
    </source>
</evidence>
<keyword evidence="2" id="KW-1185">Reference proteome</keyword>
<name>A0A4Y2MIE0_ARAVE</name>
<dbReference type="EMBL" id="BGPR01007446">
    <property type="protein sequence ID" value="GBN26925.1"/>
    <property type="molecule type" value="Genomic_DNA"/>
</dbReference>
<organism evidence="1 2">
    <name type="scientific">Araneus ventricosus</name>
    <name type="common">Orbweaver spider</name>
    <name type="synonym">Epeira ventricosa</name>
    <dbReference type="NCBI Taxonomy" id="182803"/>
    <lineage>
        <taxon>Eukaryota</taxon>
        <taxon>Metazoa</taxon>
        <taxon>Ecdysozoa</taxon>
        <taxon>Arthropoda</taxon>
        <taxon>Chelicerata</taxon>
        <taxon>Arachnida</taxon>
        <taxon>Araneae</taxon>
        <taxon>Araneomorphae</taxon>
        <taxon>Entelegynae</taxon>
        <taxon>Araneoidea</taxon>
        <taxon>Araneidae</taxon>
        <taxon>Araneus</taxon>
    </lineage>
</organism>
<evidence type="ECO:0000313" key="2">
    <source>
        <dbReference type="Proteomes" id="UP000499080"/>
    </source>
</evidence>
<dbReference type="AlphaFoldDB" id="A0A4Y2MIE0"/>
<proteinExistence type="predicted"/>
<reference evidence="1 2" key="1">
    <citation type="journal article" date="2019" name="Sci. Rep.">
        <title>Orb-weaving spider Araneus ventricosus genome elucidates the spidroin gene catalogue.</title>
        <authorList>
            <person name="Kono N."/>
            <person name="Nakamura H."/>
            <person name="Ohtoshi R."/>
            <person name="Moran D.A.P."/>
            <person name="Shinohara A."/>
            <person name="Yoshida Y."/>
            <person name="Fujiwara M."/>
            <person name="Mori M."/>
            <person name="Tomita M."/>
            <person name="Arakawa K."/>
        </authorList>
    </citation>
    <scope>NUCLEOTIDE SEQUENCE [LARGE SCALE GENOMIC DNA]</scope>
</reference>
<accession>A0A4Y2MIE0</accession>
<gene>
    <name evidence="1" type="ORF">AVEN_119914_1</name>
</gene>
<protein>
    <submittedName>
        <fullName evidence="1">Uncharacterized protein</fullName>
    </submittedName>
</protein>
<dbReference type="Proteomes" id="UP000499080">
    <property type="component" value="Unassembled WGS sequence"/>
</dbReference>
<comment type="caution">
    <text evidence="1">The sequence shown here is derived from an EMBL/GenBank/DDBJ whole genome shotgun (WGS) entry which is preliminary data.</text>
</comment>
<sequence>MKRALSWKIHSGAKGCRQHAETRNRTRVWEWNDVVIMNGRPEARHSRSLHSTQMAWWHSTSFYFSRKPLQHLFLPLPAPISSRARKPQSSPFFPMYLHSCISACMARQTKMERLDIQNISKSKVTTTMLQFSSDFRIDDQFWRVVEL</sequence>